<keyword evidence="3" id="KW-1185">Reference proteome</keyword>
<evidence type="ECO:0000256" key="1">
    <source>
        <dbReference type="SAM" id="MobiDB-lite"/>
    </source>
</evidence>
<reference evidence="2 3" key="1">
    <citation type="submission" date="2024-02" db="EMBL/GenBank/DDBJ databases">
        <authorList>
            <person name="Saticioglu I.B."/>
        </authorList>
    </citation>
    <scope>NUCLEOTIDE SEQUENCE [LARGE SCALE GENOMIC DNA]</scope>
    <source>
        <strain evidence="2 3">Mu-43</strain>
    </source>
</reference>
<organism evidence="2 3">
    <name type="scientific">Microbacterium istanbulense</name>
    <dbReference type="NCBI Taxonomy" id="3122049"/>
    <lineage>
        <taxon>Bacteria</taxon>
        <taxon>Bacillati</taxon>
        <taxon>Actinomycetota</taxon>
        <taxon>Actinomycetes</taxon>
        <taxon>Micrococcales</taxon>
        <taxon>Microbacteriaceae</taxon>
        <taxon>Microbacterium</taxon>
    </lineage>
</organism>
<feature type="compositionally biased region" description="Polar residues" evidence="1">
    <location>
        <begin position="1"/>
        <end position="11"/>
    </location>
</feature>
<proteinExistence type="predicted"/>
<feature type="region of interest" description="Disordered" evidence="1">
    <location>
        <begin position="1"/>
        <end position="28"/>
    </location>
</feature>
<dbReference type="RefSeq" id="WP_337321812.1">
    <property type="nucleotide sequence ID" value="NZ_JBBDGN010000018.1"/>
</dbReference>
<name>A0ABU8LNF3_9MICO</name>
<evidence type="ECO:0000313" key="3">
    <source>
        <dbReference type="Proteomes" id="UP001366085"/>
    </source>
</evidence>
<accession>A0ABU8LNF3</accession>
<sequence>MNTTSQSTALLSTHPPDTTGLRTLTIPDDDARRRLTPAERLSLTVGLWLLRRSLRQKPDATPTTGRRPVAPRITEHEAITLLTYDLQRQLR</sequence>
<dbReference type="EMBL" id="JBBDGN010000018">
    <property type="protein sequence ID" value="MEJ1092844.1"/>
    <property type="molecule type" value="Genomic_DNA"/>
</dbReference>
<dbReference type="Proteomes" id="UP001366085">
    <property type="component" value="Unassembled WGS sequence"/>
</dbReference>
<gene>
    <name evidence="2" type="ORF">WDU93_14240</name>
</gene>
<comment type="caution">
    <text evidence="2">The sequence shown here is derived from an EMBL/GenBank/DDBJ whole genome shotgun (WGS) entry which is preliminary data.</text>
</comment>
<protein>
    <submittedName>
        <fullName evidence="2">Uncharacterized protein</fullName>
    </submittedName>
</protein>
<evidence type="ECO:0000313" key="2">
    <source>
        <dbReference type="EMBL" id="MEJ1092844.1"/>
    </source>
</evidence>